<dbReference type="PROSITE" id="PS01031">
    <property type="entry name" value="SHSP"/>
    <property type="match status" value="1"/>
</dbReference>
<evidence type="ECO:0000256" key="3">
    <source>
        <dbReference type="ARBA" id="ARBA00004600"/>
    </source>
</evidence>
<comment type="caution">
    <text evidence="14">The sequence shown here is derived from an EMBL/GenBank/DDBJ whole genome shotgun (WGS) entry which is preliminary data.</text>
</comment>
<dbReference type="InterPro" id="IPR007052">
    <property type="entry name" value="CS_dom"/>
</dbReference>
<dbReference type="InterPro" id="IPR002068">
    <property type="entry name" value="A-crystallin/Hsp20_dom"/>
</dbReference>
<dbReference type="CDD" id="cd16987">
    <property type="entry name" value="ANTH_N_AP180_plant"/>
    <property type="match status" value="1"/>
</dbReference>
<keyword evidence="6" id="KW-0472">Membrane</keyword>
<dbReference type="CDD" id="cd06472">
    <property type="entry name" value="ACD_ScHsp26_like"/>
    <property type="match status" value="1"/>
</dbReference>
<comment type="similarity">
    <text evidence="9 10">Belongs to the small heat shock protein (HSP20) family.</text>
</comment>
<evidence type="ECO:0000256" key="9">
    <source>
        <dbReference type="PROSITE-ProRule" id="PRU00285"/>
    </source>
</evidence>
<dbReference type="Pfam" id="PF00011">
    <property type="entry name" value="HSP20"/>
    <property type="match status" value="1"/>
</dbReference>
<dbReference type="InterPro" id="IPR048050">
    <property type="entry name" value="ANTH_N_plant"/>
</dbReference>
<dbReference type="EMBL" id="JAGKQM010000009">
    <property type="protein sequence ID" value="KAH0910933.1"/>
    <property type="molecule type" value="Genomic_DNA"/>
</dbReference>
<comment type="subcellular location">
    <subcellularLocation>
        <location evidence="1">Cytoplasmic vesicle</location>
        <location evidence="1">Clathrin-coated vesicle</location>
    </subcellularLocation>
    <subcellularLocation>
        <location evidence="2">Golgi apparatus</location>
    </subcellularLocation>
    <subcellularLocation>
        <location evidence="3">Membrane</location>
        <location evidence="3">Clathrin-coated pit</location>
    </subcellularLocation>
</comment>
<evidence type="ECO:0000256" key="6">
    <source>
        <dbReference type="ARBA" id="ARBA00023136"/>
    </source>
</evidence>
<feature type="domain" description="SHSP" evidence="11">
    <location>
        <begin position="437"/>
        <end position="555"/>
    </location>
</feature>
<evidence type="ECO:0000313" key="14">
    <source>
        <dbReference type="EMBL" id="KAH0910933.1"/>
    </source>
</evidence>
<evidence type="ECO:0000256" key="4">
    <source>
        <dbReference type="ARBA" id="ARBA00022583"/>
    </source>
</evidence>
<dbReference type="InterPro" id="IPR011417">
    <property type="entry name" value="ANTH_dom"/>
</dbReference>
<evidence type="ECO:0000313" key="15">
    <source>
        <dbReference type="Proteomes" id="UP000824890"/>
    </source>
</evidence>
<dbReference type="InterPro" id="IPR014712">
    <property type="entry name" value="ANTH_dom_sf"/>
</dbReference>
<evidence type="ECO:0000256" key="10">
    <source>
        <dbReference type="RuleBase" id="RU003616"/>
    </source>
</evidence>
<dbReference type="PROSITE" id="PS51203">
    <property type="entry name" value="CS"/>
    <property type="match status" value="1"/>
</dbReference>
<keyword evidence="8" id="KW-0968">Cytoplasmic vesicle</keyword>
<feature type="domain" description="ENTH" evidence="12">
    <location>
        <begin position="30"/>
        <end position="163"/>
    </location>
</feature>
<dbReference type="PANTHER" id="PTHR22951:SF70">
    <property type="entry name" value="OS11G0244600 PROTEIN"/>
    <property type="match status" value="1"/>
</dbReference>
<dbReference type="InterPro" id="IPR008978">
    <property type="entry name" value="HSP20-like_chaperone"/>
</dbReference>
<dbReference type="InterPro" id="IPR045192">
    <property type="entry name" value="AP180-like"/>
</dbReference>
<dbReference type="SUPFAM" id="SSF89009">
    <property type="entry name" value="GAT-like domain"/>
    <property type="match status" value="1"/>
</dbReference>
<protein>
    <submittedName>
        <fullName evidence="14">Uncharacterized protein</fullName>
    </submittedName>
</protein>
<evidence type="ECO:0000256" key="7">
    <source>
        <dbReference type="ARBA" id="ARBA00023176"/>
    </source>
</evidence>
<dbReference type="Gene3D" id="1.20.58.150">
    <property type="entry name" value="ANTH domain"/>
    <property type="match status" value="1"/>
</dbReference>
<evidence type="ECO:0000256" key="5">
    <source>
        <dbReference type="ARBA" id="ARBA00023034"/>
    </source>
</evidence>
<dbReference type="Proteomes" id="UP000824890">
    <property type="component" value="Unassembled WGS sequence"/>
</dbReference>
<dbReference type="SUPFAM" id="SSF49764">
    <property type="entry name" value="HSP20-like chaperones"/>
    <property type="match status" value="1"/>
</dbReference>
<evidence type="ECO:0000259" key="13">
    <source>
        <dbReference type="PROSITE" id="PS51203"/>
    </source>
</evidence>
<evidence type="ECO:0000259" key="11">
    <source>
        <dbReference type="PROSITE" id="PS01031"/>
    </source>
</evidence>
<dbReference type="InterPro" id="IPR008942">
    <property type="entry name" value="ENTH_VHS"/>
</dbReference>
<sequence>MRLHLSAKFRQVLGHAKDQASIGRAIVQNYNEKSFFDIEVAVVRATSHDDCPVGDKTMHEILFLVSNTPGAVPFLAEQISRRLAKTRDYLVAGKTLLLIHRLLRSSSRCIEQQLHIAHTSGHLQIGCCWFMMSQDHPSFAFLQNYVAYLEERVGWIINQAGKLEPVMSGGTKCSRYKEKSMDLVFHILPKCQEFIAKVLKCSPVDVWPMDNLVQAATGSILKESFHVYMTYSDGVAALSNMLFDLSRPARDLACGMLRKASQQIEDLRVMYEKCRGFTGMKSLDYPSVQAITMDHIVALEQCSSYNTRAGSVLKRTGGERGFSVSTNLRDSVTCNEKIASTSLFLLPVETKISMILLLNSRREEKETSSSQEAIKSKEKTVTPGLLLLQEEPKMKQFSLALLGIFLITMFVGNIKTTEGSLRDPFRVLEQIPLGLDRDQSMALSPARVDWKETQEEHVIRLDVPGMKKDEIKIEVEENRVVRISGERKKEEEKEGDQWHRVERSYGKFWRQFRMPDNVDLDTIKAKLENGVLTITINKFSTDKVKGPRVVDIEFEEDQTGKFSSG</sequence>
<dbReference type="Pfam" id="PF07651">
    <property type="entry name" value="ANTH"/>
    <property type="match status" value="1"/>
</dbReference>
<reference evidence="14 15" key="1">
    <citation type="submission" date="2021-05" db="EMBL/GenBank/DDBJ databases">
        <title>Genome Assembly of Synthetic Allotetraploid Brassica napus Reveals Homoeologous Exchanges between Subgenomes.</title>
        <authorList>
            <person name="Davis J.T."/>
        </authorList>
    </citation>
    <scope>NUCLEOTIDE SEQUENCE [LARGE SCALE GENOMIC DNA]</scope>
    <source>
        <strain evidence="15">cv. Da-Ae</strain>
        <tissue evidence="14">Seedling</tissue>
    </source>
</reference>
<keyword evidence="7" id="KW-0168">Coated pit</keyword>
<dbReference type="InterPro" id="IPR013809">
    <property type="entry name" value="ENTH"/>
</dbReference>
<accession>A0ABQ8C1M3</accession>
<name>A0ABQ8C1M3_BRANA</name>
<evidence type="ECO:0000256" key="1">
    <source>
        <dbReference type="ARBA" id="ARBA00004132"/>
    </source>
</evidence>
<dbReference type="PROSITE" id="PS50942">
    <property type="entry name" value="ENTH"/>
    <property type="match status" value="1"/>
</dbReference>
<organism evidence="14 15">
    <name type="scientific">Brassica napus</name>
    <name type="common">Rape</name>
    <dbReference type="NCBI Taxonomy" id="3708"/>
    <lineage>
        <taxon>Eukaryota</taxon>
        <taxon>Viridiplantae</taxon>
        <taxon>Streptophyta</taxon>
        <taxon>Embryophyta</taxon>
        <taxon>Tracheophyta</taxon>
        <taxon>Spermatophyta</taxon>
        <taxon>Magnoliopsida</taxon>
        <taxon>eudicotyledons</taxon>
        <taxon>Gunneridae</taxon>
        <taxon>Pentapetalae</taxon>
        <taxon>rosids</taxon>
        <taxon>malvids</taxon>
        <taxon>Brassicales</taxon>
        <taxon>Brassicaceae</taxon>
        <taxon>Brassiceae</taxon>
        <taxon>Brassica</taxon>
    </lineage>
</organism>
<dbReference type="SMART" id="SM00273">
    <property type="entry name" value="ENTH"/>
    <property type="match status" value="1"/>
</dbReference>
<evidence type="ECO:0000256" key="8">
    <source>
        <dbReference type="ARBA" id="ARBA00023329"/>
    </source>
</evidence>
<keyword evidence="5" id="KW-0333">Golgi apparatus</keyword>
<feature type="domain" description="CS" evidence="13">
    <location>
        <begin position="443"/>
        <end position="550"/>
    </location>
</feature>
<dbReference type="PANTHER" id="PTHR22951">
    <property type="entry name" value="CLATHRIN ASSEMBLY PROTEIN"/>
    <property type="match status" value="1"/>
</dbReference>
<keyword evidence="15" id="KW-1185">Reference proteome</keyword>
<gene>
    <name evidence="14" type="ORF">HID58_034254</name>
</gene>
<dbReference type="SUPFAM" id="SSF48464">
    <property type="entry name" value="ENTH/VHS domain"/>
    <property type="match status" value="1"/>
</dbReference>
<proteinExistence type="inferred from homology"/>
<evidence type="ECO:0000256" key="2">
    <source>
        <dbReference type="ARBA" id="ARBA00004555"/>
    </source>
</evidence>
<keyword evidence="4" id="KW-0254">Endocytosis</keyword>
<evidence type="ECO:0000259" key="12">
    <source>
        <dbReference type="PROSITE" id="PS50942"/>
    </source>
</evidence>
<dbReference type="Gene3D" id="2.60.40.790">
    <property type="match status" value="1"/>
</dbReference>
<dbReference type="Gene3D" id="1.25.40.90">
    <property type="match status" value="1"/>
</dbReference>